<dbReference type="EMBL" id="JAIRBB010000015">
    <property type="protein sequence ID" value="MCG2431989.1"/>
    <property type="molecule type" value="Genomic_DNA"/>
</dbReference>
<dbReference type="GO" id="GO:0032259">
    <property type="term" value="P:methylation"/>
    <property type="evidence" value="ECO:0007669"/>
    <property type="project" value="UniProtKB-KW"/>
</dbReference>
<sequence>MASPISLAIKLKPTAEKLVKQGHPWIFSESIEKINKPGKAGDVAILFDQRNNKVFGIGLYDPDSPIRIKMIYLGGGTKINEAFFQKKICEAYRVRKPLLETDTNAYRLIFGENDGLPGLIVDIYNNVGVVKLYSPIWLPYLKMLVPAIAEVSQVESLVLRLSRNLQKMKTSFKEGDVLYGNFDNHTVTFKEYGVNFQADLLLGHKTGFFLDHRANRYRVGQLAKGKTVLDVFSYAGGFSVHALAGGAKEVTSLDFSKQALALAQQNASLNNHTGKHFILAGDAFELLKEMVNHNEKFDIVIIDPPSFAKSKKEIDVAKKKYAELTALGVKLTSKNGLLLLASCSSRISANEFLDIHREEFNRLKVTWKLEEFTQHDIDHPIGFEEGAYLKSGYYRIS</sequence>
<dbReference type="PANTHER" id="PTHR42873">
    <property type="entry name" value="RIBOSOMAL RNA LARGE SUBUNIT METHYLTRANSFERASE"/>
    <property type="match status" value="1"/>
</dbReference>
<dbReference type="Gene3D" id="3.30.750.80">
    <property type="entry name" value="RNA methyltransferase domain (HRMD) like"/>
    <property type="match status" value="1"/>
</dbReference>
<dbReference type="PROSITE" id="PS50890">
    <property type="entry name" value="PUA"/>
    <property type="match status" value="1"/>
</dbReference>
<evidence type="ECO:0000313" key="10">
    <source>
        <dbReference type="Proteomes" id="UP001139462"/>
    </source>
</evidence>
<evidence type="ECO:0000256" key="6">
    <source>
        <dbReference type="ARBA" id="ARBA00038091"/>
    </source>
</evidence>
<evidence type="ECO:0000256" key="1">
    <source>
        <dbReference type="ARBA" id="ARBA00004496"/>
    </source>
</evidence>
<protein>
    <submittedName>
        <fullName evidence="9">Class I SAM-dependent rRNA methyltransferase</fullName>
    </submittedName>
</protein>
<dbReference type="RefSeq" id="WP_237609063.1">
    <property type="nucleotide sequence ID" value="NZ_JAIRBB010000015.1"/>
</dbReference>
<evidence type="ECO:0000256" key="2">
    <source>
        <dbReference type="ARBA" id="ARBA00022490"/>
    </source>
</evidence>
<reference evidence="9" key="1">
    <citation type="submission" date="2021-09" db="EMBL/GenBank/DDBJ databases">
        <title>Genome of Aequorivita sp. strain F64183.</title>
        <authorList>
            <person name="Wang Y."/>
        </authorList>
    </citation>
    <scope>NUCLEOTIDE SEQUENCE</scope>
    <source>
        <strain evidence="9">F64183</strain>
    </source>
</reference>
<dbReference type="InterPro" id="IPR015947">
    <property type="entry name" value="PUA-like_sf"/>
</dbReference>
<dbReference type="InterPro" id="IPR036974">
    <property type="entry name" value="PUA_sf"/>
</dbReference>
<dbReference type="InterPro" id="IPR019614">
    <property type="entry name" value="SAM-dep_methyl-trfase"/>
</dbReference>
<evidence type="ECO:0000256" key="5">
    <source>
        <dbReference type="ARBA" id="ARBA00022691"/>
    </source>
</evidence>
<dbReference type="Pfam" id="PF10672">
    <property type="entry name" value="Methyltrans_SAM"/>
    <property type="match status" value="1"/>
</dbReference>
<evidence type="ECO:0000259" key="7">
    <source>
        <dbReference type="Pfam" id="PF10672"/>
    </source>
</evidence>
<dbReference type="CDD" id="cd11572">
    <property type="entry name" value="RlmI_M_like"/>
    <property type="match status" value="1"/>
</dbReference>
<accession>A0A9X1R486</accession>
<dbReference type="InterPro" id="IPR029063">
    <property type="entry name" value="SAM-dependent_MTases_sf"/>
</dbReference>
<proteinExistence type="inferred from homology"/>
<comment type="similarity">
    <text evidence="6">Belongs to the methyltransferase superfamily. RlmI family.</text>
</comment>
<dbReference type="PANTHER" id="PTHR42873:SF1">
    <property type="entry name" value="S-ADENOSYLMETHIONINE-DEPENDENT METHYLTRANSFERASE DOMAIN-CONTAINING PROTEIN"/>
    <property type="match status" value="1"/>
</dbReference>
<dbReference type="GO" id="GO:0003723">
    <property type="term" value="F:RNA binding"/>
    <property type="evidence" value="ECO:0007669"/>
    <property type="project" value="InterPro"/>
</dbReference>
<evidence type="ECO:0000256" key="4">
    <source>
        <dbReference type="ARBA" id="ARBA00022679"/>
    </source>
</evidence>
<dbReference type="GO" id="GO:0005737">
    <property type="term" value="C:cytoplasm"/>
    <property type="evidence" value="ECO:0007669"/>
    <property type="project" value="UniProtKB-SubCell"/>
</dbReference>
<comment type="subcellular location">
    <subcellularLocation>
        <location evidence="1">Cytoplasm</location>
    </subcellularLocation>
</comment>
<name>A0A9X1R486_9FLAO</name>
<dbReference type="Gene3D" id="2.30.130.10">
    <property type="entry name" value="PUA domain"/>
    <property type="match status" value="1"/>
</dbReference>
<organism evidence="9 10">
    <name type="scientific">Aequorivita xiaoshiensis</name>
    <dbReference type="NCBI Taxonomy" id="2874476"/>
    <lineage>
        <taxon>Bacteria</taxon>
        <taxon>Pseudomonadati</taxon>
        <taxon>Bacteroidota</taxon>
        <taxon>Flavobacteriia</taxon>
        <taxon>Flavobacteriales</taxon>
        <taxon>Flavobacteriaceae</taxon>
        <taxon>Aequorivita</taxon>
    </lineage>
</organism>
<feature type="domain" description="RlmI-like PUA" evidence="8">
    <location>
        <begin position="9"/>
        <end position="71"/>
    </location>
</feature>
<dbReference type="CDD" id="cd21153">
    <property type="entry name" value="PUA_RlmI"/>
    <property type="match status" value="1"/>
</dbReference>
<dbReference type="CDD" id="cd02440">
    <property type="entry name" value="AdoMet_MTases"/>
    <property type="match status" value="1"/>
</dbReference>
<evidence type="ECO:0000256" key="3">
    <source>
        <dbReference type="ARBA" id="ARBA00022603"/>
    </source>
</evidence>
<keyword evidence="4" id="KW-0808">Transferase</keyword>
<dbReference type="InterPro" id="IPR041532">
    <property type="entry name" value="RlmI-like_PUA"/>
</dbReference>
<dbReference type="SUPFAM" id="SSF53335">
    <property type="entry name" value="S-adenosyl-L-methionine-dependent methyltransferases"/>
    <property type="match status" value="1"/>
</dbReference>
<dbReference type="AlphaFoldDB" id="A0A9X1R486"/>
<dbReference type="GO" id="GO:0008168">
    <property type="term" value="F:methyltransferase activity"/>
    <property type="evidence" value="ECO:0007669"/>
    <property type="project" value="UniProtKB-KW"/>
</dbReference>
<keyword evidence="10" id="KW-1185">Reference proteome</keyword>
<dbReference type="SUPFAM" id="SSF88697">
    <property type="entry name" value="PUA domain-like"/>
    <property type="match status" value="1"/>
</dbReference>
<gene>
    <name evidence="9" type="ORF">K8344_12735</name>
</gene>
<keyword evidence="5" id="KW-0949">S-adenosyl-L-methionine</keyword>
<evidence type="ECO:0000313" key="9">
    <source>
        <dbReference type="EMBL" id="MCG2431989.1"/>
    </source>
</evidence>
<comment type="caution">
    <text evidence="9">The sequence shown here is derived from an EMBL/GenBank/DDBJ whole genome shotgun (WGS) entry which is preliminary data.</text>
</comment>
<feature type="domain" description="S-adenosylmethionine-dependent methyltransferase" evidence="7">
    <location>
        <begin position="186"/>
        <end position="370"/>
    </location>
</feature>
<keyword evidence="3 9" id="KW-0489">Methyltransferase</keyword>
<dbReference type="Gene3D" id="3.40.50.150">
    <property type="entry name" value="Vaccinia Virus protein VP39"/>
    <property type="match status" value="1"/>
</dbReference>
<keyword evidence="2" id="KW-0963">Cytoplasm</keyword>
<dbReference type="Proteomes" id="UP001139462">
    <property type="component" value="Unassembled WGS sequence"/>
</dbReference>
<dbReference type="Pfam" id="PF17785">
    <property type="entry name" value="PUA_3"/>
    <property type="match status" value="1"/>
</dbReference>
<evidence type="ECO:0000259" key="8">
    <source>
        <dbReference type="Pfam" id="PF17785"/>
    </source>
</evidence>